<evidence type="ECO:0000313" key="2">
    <source>
        <dbReference type="Proteomes" id="UP000035080"/>
    </source>
</evidence>
<dbReference type="RefSeq" id="WP_158453313.1">
    <property type="nucleotide sequence ID" value="NZ_CP047385.1"/>
</dbReference>
<reference evidence="1 2" key="1">
    <citation type="journal article" date="2015" name="Genome Announc.">
        <title>Genome Sequences of Two Pandoraea pnomenusa Isolates Recovered 11 Months Apart from a Cystic Fibrosis Patient.</title>
        <authorList>
            <person name="Ee R."/>
            <person name="Ambrose M."/>
            <person name="Lazenby J."/>
            <person name="Williams P."/>
            <person name="Chan K.G."/>
            <person name="Roddam L."/>
        </authorList>
    </citation>
    <scope>NUCLEOTIDE SEQUENCE [LARGE SCALE GENOMIC DNA]</scope>
    <source>
        <strain evidence="1 2">6399</strain>
    </source>
</reference>
<organism evidence="1 2">
    <name type="scientific">Pandoraea fibrosis</name>
    <dbReference type="NCBI Taxonomy" id="1891094"/>
    <lineage>
        <taxon>Bacteria</taxon>
        <taxon>Pseudomonadati</taxon>
        <taxon>Pseudomonadota</taxon>
        <taxon>Betaproteobacteria</taxon>
        <taxon>Burkholderiales</taxon>
        <taxon>Burkholderiaceae</taxon>
        <taxon>Pandoraea</taxon>
    </lineage>
</organism>
<dbReference type="Proteomes" id="UP000035080">
    <property type="component" value="Chromosome"/>
</dbReference>
<name>A0ABX6HTV8_9BURK</name>
<protein>
    <submittedName>
        <fullName evidence="1">Uncharacterized protein</fullName>
    </submittedName>
</protein>
<accession>A0ABX6HTV8</accession>
<gene>
    <name evidence="1" type="ORF">PI93_015735</name>
</gene>
<evidence type="ECO:0000313" key="1">
    <source>
        <dbReference type="EMBL" id="QHF13930.1"/>
    </source>
</evidence>
<keyword evidence="2" id="KW-1185">Reference proteome</keyword>
<proteinExistence type="predicted"/>
<dbReference type="EMBL" id="CP047385">
    <property type="protein sequence ID" value="QHF13930.1"/>
    <property type="molecule type" value="Genomic_DNA"/>
</dbReference>
<sequence length="51" mass="5594">MEQQFRLVLPLGCKALQPSQRQRVNAVMVNRGGHQARVMDDALTGNGEASD</sequence>